<organism evidence="1 2">
    <name type="scientific">Paramecium sonneborni</name>
    <dbReference type="NCBI Taxonomy" id="65129"/>
    <lineage>
        <taxon>Eukaryota</taxon>
        <taxon>Sar</taxon>
        <taxon>Alveolata</taxon>
        <taxon>Ciliophora</taxon>
        <taxon>Intramacronucleata</taxon>
        <taxon>Oligohymenophorea</taxon>
        <taxon>Peniculida</taxon>
        <taxon>Parameciidae</taxon>
        <taxon>Paramecium</taxon>
    </lineage>
</organism>
<dbReference type="AlphaFoldDB" id="A0A8S1PM57"/>
<dbReference type="Proteomes" id="UP000692954">
    <property type="component" value="Unassembled WGS sequence"/>
</dbReference>
<comment type="caution">
    <text evidence="1">The sequence shown here is derived from an EMBL/GenBank/DDBJ whole genome shotgun (WGS) entry which is preliminary data.</text>
</comment>
<accession>A0A8S1PM57</accession>
<dbReference type="EMBL" id="CAJJDN010000081">
    <property type="protein sequence ID" value="CAD8104066.1"/>
    <property type="molecule type" value="Genomic_DNA"/>
</dbReference>
<sequence>MVIKEEPFFSRVQPYDQWGAATTNPVLERYKKWLEEFKLQNQIKKHAKEEQQVCEDEKFQRVRDLTKKDREMIKKQRKNTNKQMKLLRKTYKMDKKIKCEVVILISRVQLTAKNLKKNQKREILQNNKKLKMIIKWIKNTKEIKRKNTKQNLFGR</sequence>
<protein>
    <submittedName>
        <fullName evidence="1">Uncharacterized protein</fullName>
    </submittedName>
</protein>
<dbReference type="PANTHER" id="PTHR41747:SF1">
    <property type="entry name" value="CHROMOSOME UNDETERMINED SCAFFOLD_128, WHOLE GENOME SHOTGUN SEQUENCE"/>
    <property type="match status" value="1"/>
</dbReference>
<keyword evidence="2" id="KW-1185">Reference proteome</keyword>
<proteinExistence type="predicted"/>
<evidence type="ECO:0000313" key="1">
    <source>
        <dbReference type="EMBL" id="CAD8104066.1"/>
    </source>
</evidence>
<gene>
    <name evidence="1" type="ORF">PSON_ATCC_30995.1.T0810158</name>
</gene>
<name>A0A8S1PM57_9CILI</name>
<reference evidence="1" key="1">
    <citation type="submission" date="2021-01" db="EMBL/GenBank/DDBJ databases">
        <authorList>
            <consortium name="Genoscope - CEA"/>
            <person name="William W."/>
        </authorList>
    </citation>
    <scope>NUCLEOTIDE SEQUENCE</scope>
</reference>
<dbReference type="OrthoDB" id="250654at2759"/>
<dbReference type="PANTHER" id="PTHR41747">
    <property type="entry name" value="CHROMOSOME UNDETERMINED SCAFFOLD_128, WHOLE GENOME SHOTGUN SEQUENCE"/>
    <property type="match status" value="1"/>
</dbReference>
<evidence type="ECO:0000313" key="2">
    <source>
        <dbReference type="Proteomes" id="UP000692954"/>
    </source>
</evidence>